<evidence type="ECO:0000256" key="13">
    <source>
        <dbReference type="SAM" id="MobiDB-lite"/>
    </source>
</evidence>
<feature type="compositionally biased region" description="Polar residues" evidence="13">
    <location>
        <begin position="609"/>
        <end position="625"/>
    </location>
</feature>
<comment type="similarity">
    <text evidence="11">Belongs to the ZNF598/HEL2 family.</text>
</comment>
<comment type="subcellular location">
    <subcellularLocation>
        <location evidence="2">Cytoplasm</location>
    </subcellularLocation>
</comment>
<feature type="compositionally biased region" description="Polar residues" evidence="13">
    <location>
        <begin position="517"/>
        <end position="531"/>
    </location>
</feature>
<keyword evidence="8" id="KW-0479">Metal-binding</keyword>
<sequence length="823" mass="92051">MSRFNENNLSNSNTCVVCYKDGEYFSIGLCEHAVCFECSTRMRVLCEQNECPICRQDLPKVVFTKEIKPYRLLKKGPLVDAKYNIHFECPEIQRKFQKLLSHNCYICNKKEGFNSFESLKEHMKKKHDLYYCDLCAENVKIFPHERRCYNQSDLKHHMSKGDLDDKSHKGHPLCKFCVKRYMDNDDLFRHLRREHLFCHFCDADGLHQYYQSYNDLRSHYKSKHYLCEEAACIDEEFTSVFRSEIDLKAHKANVHAKGLSKAAAKQARTLELEFNYGQLRSDTRMRRQNGNRFDNSSNQHQEPVEEEPTLEYFATPTQIQPDVQSTAEFPSLGGASAPTLLSGPVRSKGGLNLRSKLKPGNYDLNFPTLGAEAASASASPSASASTLATTSKNSRTSITSAPVNGLKKTFNMSVNTNTSGKVMGAIANQRPKETVKPTTKGPPRSPIPTIVPKPSSSRDSRDVDFPALGGTSSASSSVYSAGSQSTQSWTKVTCSKQYPVQKKVQTQSIPPIPPPIKSSNDFPSLSKTNARQPIPGWVQAPDSDSTKGKAKKKKKQQNKNAISYSTLASGSKNNSTSQSTSNTGENIKVNNTNDSSCFGANTPAHPVTVKQQQITKSKNNSQENKPPNKISQDDFPSLTNIRNAPSGPPPGFTTQSISSAPPGFNSKPNGFTKNLDDRLSIDDLLLTKAPADYINPQNFQERNRQLIKELSIHSQEFEDFKYISALFRNNQCLAADYYKKCRSVMNPDLFDNIFSELLALLPDINKQRELYMAYILENNGKGIKGLTMCPSCGQILCNRDLHAHMSSHNLDDNFPCLGMTMKK</sequence>
<dbReference type="Pfam" id="PF23208">
    <property type="entry name" value="zf_C2H2_ZNF598"/>
    <property type="match status" value="1"/>
</dbReference>
<evidence type="ECO:0000256" key="1">
    <source>
        <dbReference type="ARBA" id="ARBA00000900"/>
    </source>
</evidence>
<evidence type="ECO:0000313" key="16">
    <source>
        <dbReference type="Proteomes" id="UP001627154"/>
    </source>
</evidence>
<evidence type="ECO:0000259" key="14">
    <source>
        <dbReference type="PROSITE" id="PS50089"/>
    </source>
</evidence>
<gene>
    <name evidence="15" type="ORF">TKK_015616</name>
</gene>
<reference evidence="15 16" key="1">
    <citation type="journal article" date="2024" name="bioRxiv">
        <title>A reference genome for Trichogramma kaykai: A tiny desert-dwelling parasitoid wasp with competing sex-ratio distorters.</title>
        <authorList>
            <person name="Culotta J."/>
            <person name="Lindsey A.R."/>
        </authorList>
    </citation>
    <scope>NUCLEOTIDE SEQUENCE [LARGE SCALE GENOMIC DNA]</scope>
    <source>
        <strain evidence="15 16">KSX58</strain>
    </source>
</reference>
<evidence type="ECO:0000256" key="11">
    <source>
        <dbReference type="ARBA" id="ARBA00035113"/>
    </source>
</evidence>
<comment type="caution">
    <text evidence="15">The sequence shown here is derived from an EMBL/GenBank/DDBJ whole genome shotgun (WGS) entry which is preliminary data.</text>
</comment>
<dbReference type="GO" id="GO:0061630">
    <property type="term" value="F:ubiquitin protein ligase activity"/>
    <property type="evidence" value="ECO:0007669"/>
    <property type="project" value="UniProtKB-EC"/>
</dbReference>
<feature type="region of interest" description="Disordered" evidence="13">
    <location>
        <begin position="503"/>
        <end position="672"/>
    </location>
</feature>
<dbReference type="Proteomes" id="UP001627154">
    <property type="component" value="Unassembled WGS sequence"/>
</dbReference>
<proteinExistence type="inferred from homology"/>
<feature type="region of interest" description="Disordered" evidence="13">
    <location>
        <begin position="281"/>
        <end position="306"/>
    </location>
</feature>
<dbReference type="EMBL" id="JBJJXI010000123">
    <property type="protein sequence ID" value="KAL3389388.1"/>
    <property type="molecule type" value="Genomic_DNA"/>
</dbReference>
<dbReference type="PROSITE" id="PS00028">
    <property type="entry name" value="ZINC_FINGER_C2H2_1"/>
    <property type="match status" value="1"/>
</dbReference>
<evidence type="ECO:0000256" key="3">
    <source>
        <dbReference type="ARBA" id="ARBA00004906"/>
    </source>
</evidence>
<keyword evidence="7" id="KW-0808">Transferase</keyword>
<organism evidence="15 16">
    <name type="scientific">Trichogramma kaykai</name>
    <dbReference type="NCBI Taxonomy" id="54128"/>
    <lineage>
        <taxon>Eukaryota</taxon>
        <taxon>Metazoa</taxon>
        <taxon>Ecdysozoa</taxon>
        <taxon>Arthropoda</taxon>
        <taxon>Hexapoda</taxon>
        <taxon>Insecta</taxon>
        <taxon>Pterygota</taxon>
        <taxon>Neoptera</taxon>
        <taxon>Endopterygota</taxon>
        <taxon>Hymenoptera</taxon>
        <taxon>Apocrita</taxon>
        <taxon>Proctotrupomorpha</taxon>
        <taxon>Chalcidoidea</taxon>
        <taxon>Trichogrammatidae</taxon>
        <taxon>Trichogramma</taxon>
    </lineage>
</organism>
<feature type="compositionally biased region" description="Polar residues" evidence="13">
    <location>
        <begin position="288"/>
        <end position="301"/>
    </location>
</feature>
<dbReference type="Pfam" id="PF23202">
    <property type="entry name" value="PAH_ZNF598"/>
    <property type="match status" value="1"/>
</dbReference>
<feature type="compositionally biased region" description="Polar residues" evidence="13">
    <location>
        <begin position="584"/>
        <end position="599"/>
    </location>
</feature>
<feature type="region of interest" description="Disordered" evidence="13">
    <location>
        <begin position="327"/>
        <end position="346"/>
    </location>
</feature>
<dbReference type="PROSITE" id="PS50089">
    <property type="entry name" value="ZF_RING_2"/>
    <property type="match status" value="1"/>
</dbReference>
<name>A0ABD2W927_9HYME</name>
<comment type="catalytic activity">
    <reaction evidence="1">
        <text>S-ubiquitinyl-[E2 ubiquitin-conjugating enzyme]-L-cysteine + [acceptor protein]-L-lysine = [E2 ubiquitin-conjugating enzyme]-L-cysteine + N(6)-ubiquitinyl-[acceptor protein]-L-lysine.</text>
        <dbReference type="EC" id="2.3.2.27"/>
    </reaction>
</comment>
<evidence type="ECO:0000313" key="15">
    <source>
        <dbReference type="EMBL" id="KAL3389388.1"/>
    </source>
</evidence>
<dbReference type="Pfam" id="PF23230">
    <property type="entry name" value="zf-C2H2_13"/>
    <property type="match status" value="1"/>
</dbReference>
<keyword evidence="5" id="KW-0963">Cytoplasm</keyword>
<keyword evidence="10" id="KW-0862">Zinc</keyword>
<dbReference type="EC" id="2.3.2.27" evidence="4"/>
<evidence type="ECO:0000256" key="10">
    <source>
        <dbReference type="ARBA" id="ARBA00022833"/>
    </source>
</evidence>
<dbReference type="InterPro" id="IPR056437">
    <property type="entry name" value="Znf-C2H2_ZNF598/HEL2"/>
</dbReference>
<protein>
    <recommendedName>
        <fullName evidence="4">RING-type E3 ubiquitin transferase</fullName>
        <ecNumber evidence="4">2.3.2.27</ecNumber>
    </recommendedName>
</protein>
<dbReference type="GO" id="GO:0008270">
    <property type="term" value="F:zinc ion binding"/>
    <property type="evidence" value="ECO:0007669"/>
    <property type="project" value="UniProtKB-KW"/>
</dbReference>
<evidence type="ECO:0000256" key="9">
    <source>
        <dbReference type="ARBA" id="ARBA00022771"/>
    </source>
</evidence>
<keyword evidence="9 12" id="KW-0863">Zinc-finger</keyword>
<feature type="compositionally biased region" description="Basic residues" evidence="13">
    <location>
        <begin position="548"/>
        <end position="557"/>
    </location>
</feature>
<keyword evidence="6" id="KW-0597">Phosphoprotein</keyword>
<feature type="compositionally biased region" description="Low complexity" evidence="13">
    <location>
        <begin position="569"/>
        <end position="583"/>
    </location>
</feature>
<dbReference type="InterPro" id="IPR059042">
    <property type="entry name" value="Znf_C2H2_ZNF598"/>
</dbReference>
<dbReference type="InterPro" id="IPR041888">
    <property type="entry name" value="RING-HC_ZNF598/HEL2"/>
</dbReference>
<dbReference type="PANTHER" id="PTHR22938">
    <property type="entry name" value="ZINC FINGER PROTEIN 598"/>
    <property type="match status" value="1"/>
</dbReference>
<dbReference type="InterPro" id="IPR013083">
    <property type="entry name" value="Znf_RING/FYVE/PHD"/>
</dbReference>
<feature type="region of interest" description="Disordered" evidence="13">
    <location>
        <begin position="423"/>
        <end position="486"/>
    </location>
</feature>
<accession>A0ABD2W927</accession>
<dbReference type="Pfam" id="PF25447">
    <property type="entry name" value="RING_ZNF598"/>
    <property type="match status" value="1"/>
</dbReference>
<evidence type="ECO:0000256" key="2">
    <source>
        <dbReference type="ARBA" id="ARBA00004496"/>
    </source>
</evidence>
<dbReference type="PANTHER" id="PTHR22938:SF0">
    <property type="entry name" value="E3 UBIQUITIN-PROTEIN LIGASE ZNF598"/>
    <property type="match status" value="1"/>
</dbReference>
<dbReference type="CDD" id="cd16615">
    <property type="entry name" value="RING-HC_ZNF598"/>
    <property type="match status" value="1"/>
</dbReference>
<dbReference type="InterPro" id="IPR001841">
    <property type="entry name" value="Znf_RING"/>
</dbReference>
<dbReference type="GO" id="GO:0005737">
    <property type="term" value="C:cytoplasm"/>
    <property type="evidence" value="ECO:0007669"/>
    <property type="project" value="UniProtKB-SubCell"/>
</dbReference>
<evidence type="ECO:0000256" key="6">
    <source>
        <dbReference type="ARBA" id="ARBA00022553"/>
    </source>
</evidence>
<keyword evidence="16" id="KW-1185">Reference proteome</keyword>
<dbReference type="AlphaFoldDB" id="A0ABD2W927"/>
<dbReference type="Gene3D" id="3.30.40.10">
    <property type="entry name" value="Zinc/RING finger domain, C3HC4 (zinc finger)"/>
    <property type="match status" value="1"/>
</dbReference>
<comment type="pathway">
    <text evidence="3">Protein modification; protein ubiquitination.</text>
</comment>
<feature type="domain" description="RING-type" evidence="14">
    <location>
        <begin position="15"/>
        <end position="55"/>
    </location>
</feature>
<dbReference type="SUPFAM" id="SSF57850">
    <property type="entry name" value="RING/U-box"/>
    <property type="match status" value="1"/>
</dbReference>
<evidence type="ECO:0000256" key="12">
    <source>
        <dbReference type="PROSITE-ProRule" id="PRU00175"/>
    </source>
</evidence>
<dbReference type="InterPro" id="IPR044288">
    <property type="entry name" value="ZNF598/HEL2"/>
</dbReference>
<feature type="compositionally biased region" description="Low complexity" evidence="13">
    <location>
        <begin position="470"/>
        <end position="486"/>
    </location>
</feature>
<evidence type="ECO:0000256" key="4">
    <source>
        <dbReference type="ARBA" id="ARBA00012483"/>
    </source>
</evidence>
<evidence type="ECO:0000256" key="7">
    <source>
        <dbReference type="ARBA" id="ARBA00022679"/>
    </source>
</evidence>
<dbReference type="InterPro" id="IPR057634">
    <property type="entry name" value="PAH_ZNF598/HEL2"/>
</dbReference>
<evidence type="ECO:0000256" key="5">
    <source>
        <dbReference type="ARBA" id="ARBA00022490"/>
    </source>
</evidence>
<evidence type="ECO:0000256" key="8">
    <source>
        <dbReference type="ARBA" id="ARBA00022723"/>
    </source>
</evidence>
<dbReference type="SMART" id="SM00355">
    <property type="entry name" value="ZnF_C2H2"/>
    <property type="match status" value="5"/>
</dbReference>
<dbReference type="InterPro" id="IPR013087">
    <property type="entry name" value="Znf_C2H2_type"/>
</dbReference>